<evidence type="ECO:0008006" key="3">
    <source>
        <dbReference type="Google" id="ProtNLM"/>
    </source>
</evidence>
<proteinExistence type="predicted"/>
<accession>A0A0B8TCF9</accession>
<evidence type="ECO:0000313" key="1">
    <source>
        <dbReference type="EMBL" id="KGE16085.1"/>
    </source>
</evidence>
<dbReference type="Proteomes" id="UP000031802">
    <property type="component" value="Unassembled WGS sequence"/>
</dbReference>
<comment type="caution">
    <text evidence="1">The sequence shown here is derived from an EMBL/GenBank/DDBJ whole genome shotgun (WGS) entry which is preliminary data.</text>
</comment>
<evidence type="ECO:0000313" key="2">
    <source>
        <dbReference type="Proteomes" id="UP000031802"/>
    </source>
</evidence>
<reference evidence="2" key="1">
    <citation type="submission" date="2014-04" db="EMBL/GenBank/DDBJ databases">
        <title>Whole-Genome optical mapping and complete genome sequence of Sphingobacterium deserti sp. nov., a new spaces isolated from desert in the west of China.</title>
        <authorList>
            <person name="Teng C."/>
            <person name="Zhou Z."/>
            <person name="Li X."/>
            <person name="Chen M."/>
            <person name="Lin M."/>
            <person name="Wang L."/>
            <person name="Su S."/>
            <person name="Zhang C."/>
            <person name="Zhang W."/>
        </authorList>
    </citation>
    <scope>NUCLEOTIDE SEQUENCE [LARGE SCALE GENOMIC DNA]</scope>
    <source>
        <strain evidence="2">ACCC05744</strain>
    </source>
</reference>
<dbReference type="PATRIC" id="fig|1229276.3.peg.205"/>
<sequence>MSTILHLSTHLQEQFNNYSIPELITFNNDIVESDGWGTTRSTFRNAILKALAKKGIDLSPIISKEDGFSSIQIVKVRLENNALVPLRVLSNA</sequence>
<keyword evidence="2" id="KW-1185">Reference proteome</keyword>
<dbReference type="AlphaFoldDB" id="A0A0B8TCF9"/>
<dbReference type="RefSeq" id="WP_241462339.1">
    <property type="nucleotide sequence ID" value="NZ_JJMU01000002.1"/>
</dbReference>
<protein>
    <recommendedName>
        <fullName evidence="3">5-oxoprolinase</fullName>
    </recommendedName>
</protein>
<name>A0A0B8TCF9_9SPHI</name>
<gene>
    <name evidence="1" type="ORF">DI53_0200</name>
</gene>
<reference evidence="1 2" key="2">
    <citation type="journal article" date="2015" name="PLoS ONE">
        <title>Whole-Genome Optical Mapping and Finished Genome Sequence of Sphingobacterium deserti sp. nov., a New Species Isolated from the Western Desert of China.</title>
        <authorList>
            <person name="Teng C."/>
            <person name="Zhou Z."/>
            <person name="Molnar I."/>
            <person name="Li X."/>
            <person name="Tang R."/>
            <person name="Chen M."/>
            <person name="Wang L."/>
            <person name="Su S."/>
            <person name="Zhang W."/>
            <person name="Lin M."/>
        </authorList>
    </citation>
    <scope>NUCLEOTIDE SEQUENCE [LARGE SCALE GENOMIC DNA]</scope>
    <source>
        <strain evidence="2">ACCC05744</strain>
    </source>
</reference>
<dbReference type="EMBL" id="JJMU01000002">
    <property type="protein sequence ID" value="KGE16085.1"/>
    <property type="molecule type" value="Genomic_DNA"/>
</dbReference>
<organism evidence="1 2">
    <name type="scientific">Sphingobacterium deserti</name>
    <dbReference type="NCBI Taxonomy" id="1229276"/>
    <lineage>
        <taxon>Bacteria</taxon>
        <taxon>Pseudomonadati</taxon>
        <taxon>Bacteroidota</taxon>
        <taxon>Sphingobacteriia</taxon>
        <taxon>Sphingobacteriales</taxon>
        <taxon>Sphingobacteriaceae</taxon>
        <taxon>Sphingobacterium</taxon>
    </lineage>
</organism>